<dbReference type="AlphaFoldDB" id="A0A3M9XJU6"/>
<dbReference type="EMBL" id="QWDD01000003">
    <property type="protein sequence ID" value="RNJ48161.1"/>
    <property type="molecule type" value="Genomic_DNA"/>
</dbReference>
<evidence type="ECO:0000313" key="2">
    <source>
        <dbReference type="EMBL" id="RNJ48161.1"/>
    </source>
</evidence>
<keyword evidence="1" id="KW-0472">Membrane</keyword>
<proteinExistence type="predicted"/>
<keyword evidence="1" id="KW-0812">Transmembrane</keyword>
<reference evidence="2 3" key="1">
    <citation type="submission" date="2018-08" db="EMBL/GenBank/DDBJ databases">
        <title>Genome sequence of Methylocystis hirsuta CSC1, a methanotroph able to accumulate PHAs.</title>
        <authorList>
            <person name="Bordel S."/>
            <person name="Rodriguez E."/>
            <person name="Gancedo J."/>
            <person name="Munoz R."/>
        </authorList>
    </citation>
    <scope>NUCLEOTIDE SEQUENCE [LARGE SCALE GENOMIC DNA]</scope>
    <source>
        <strain evidence="2 3">CSC1</strain>
    </source>
</reference>
<organism evidence="2 3">
    <name type="scientific">Methylocystis hirsuta</name>
    <dbReference type="NCBI Taxonomy" id="369798"/>
    <lineage>
        <taxon>Bacteria</taxon>
        <taxon>Pseudomonadati</taxon>
        <taxon>Pseudomonadota</taxon>
        <taxon>Alphaproteobacteria</taxon>
        <taxon>Hyphomicrobiales</taxon>
        <taxon>Methylocystaceae</taxon>
        <taxon>Methylocystis</taxon>
    </lineage>
</organism>
<dbReference type="OrthoDB" id="8450418at2"/>
<evidence type="ECO:0000313" key="3">
    <source>
        <dbReference type="Proteomes" id="UP000268623"/>
    </source>
</evidence>
<keyword evidence="1" id="KW-1133">Transmembrane helix</keyword>
<evidence type="ECO:0000256" key="1">
    <source>
        <dbReference type="SAM" id="Phobius"/>
    </source>
</evidence>
<dbReference type="Proteomes" id="UP000268623">
    <property type="component" value="Unassembled WGS sequence"/>
</dbReference>
<accession>A0A3M9XJU6</accession>
<gene>
    <name evidence="2" type="ORF">D1O30_20295</name>
</gene>
<feature type="transmembrane region" description="Helical" evidence="1">
    <location>
        <begin position="34"/>
        <end position="54"/>
    </location>
</feature>
<comment type="caution">
    <text evidence="2">The sequence shown here is derived from an EMBL/GenBank/DDBJ whole genome shotgun (WGS) entry which is preliminary data.</text>
</comment>
<name>A0A3M9XJU6_9HYPH</name>
<sequence>MIAFVAPATLVLGAGLFAAGVLSFLDIHFFKTRLAERAALAGGLALILLAELVFASSDMSMRFLNGQRSDVLECRLDAETALPDERHKDSPVMQNRIVECMKGFGYEWTPNHARCKEAAVASNPFCYLPTRGFDRVVTELLMMLE</sequence>
<keyword evidence="3" id="KW-1185">Reference proteome</keyword>
<protein>
    <submittedName>
        <fullName evidence="2">Uncharacterized protein</fullName>
    </submittedName>
</protein>